<evidence type="ECO:0000313" key="13">
    <source>
        <dbReference type="Proteomes" id="UP000765509"/>
    </source>
</evidence>
<evidence type="ECO:0000256" key="4">
    <source>
        <dbReference type="ARBA" id="ARBA00022759"/>
    </source>
</evidence>
<dbReference type="GO" id="GO:0016787">
    <property type="term" value="F:hydrolase activity"/>
    <property type="evidence" value="ECO:0007669"/>
    <property type="project" value="UniProtKB-KW"/>
</dbReference>
<organism evidence="12 13">
    <name type="scientific">Austropuccinia psidii MF-1</name>
    <dbReference type="NCBI Taxonomy" id="1389203"/>
    <lineage>
        <taxon>Eukaryota</taxon>
        <taxon>Fungi</taxon>
        <taxon>Dikarya</taxon>
        <taxon>Basidiomycota</taxon>
        <taxon>Pucciniomycotina</taxon>
        <taxon>Pucciniomycetes</taxon>
        <taxon>Pucciniales</taxon>
        <taxon>Sphaerophragmiaceae</taxon>
        <taxon>Austropuccinia</taxon>
    </lineage>
</organism>
<evidence type="ECO:0000256" key="10">
    <source>
        <dbReference type="ARBA" id="ARBA00023172"/>
    </source>
</evidence>
<accession>A0A9Q3DUI7</accession>
<sequence length="195" mass="22797">MLKASGLWKQFWSYAYKCAAYIHNRIPNSRTGEMTPLELWCGRRPQPKRIFPFRAKAIIHIPIEQRGKLDDRSKLCQLIGFQDNSRGYFFWDDNSKKVINSNHVKFIDFSANEQSDKMKITTLLNKLELRLGQENTEGICDEQDDALNNLTTVTNVEIPTSLTKAKKLNWDKWRAAIERELVLFSEMDVWTPVEK</sequence>
<evidence type="ECO:0000313" key="12">
    <source>
        <dbReference type="EMBL" id="MBW0506938.1"/>
    </source>
</evidence>
<dbReference type="InterPro" id="IPR057670">
    <property type="entry name" value="SH3_retrovirus"/>
</dbReference>
<dbReference type="GO" id="GO:0003887">
    <property type="term" value="F:DNA-directed DNA polymerase activity"/>
    <property type="evidence" value="ECO:0007669"/>
    <property type="project" value="UniProtKB-KW"/>
</dbReference>
<keyword evidence="1" id="KW-0548">Nucleotidyltransferase</keyword>
<keyword evidence="5" id="KW-0378">Hydrolase</keyword>
<evidence type="ECO:0000256" key="9">
    <source>
        <dbReference type="ARBA" id="ARBA00022932"/>
    </source>
</evidence>
<evidence type="ECO:0000256" key="5">
    <source>
        <dbReference type="ARBA" id="ARBA00022801"/>
    </source>
</evidence>
<dbReference type="InterPro" id="IPR039537">
    <property type="entry name" value="Retrotran_Ty1/copia-like"/>
</dbReference>
<keyword evidence="4" id="KW-0255">Endonuclease</keyword>
<name>A0A9Q3DUI7_9BASI</name>
<evidence type="ECO:0000256" key="1">
    <source>
        <dbReference type="ARBA" id="ARBA00022695"/>
    </source>
</evidence>
<evidence type="ECO:0000256" key="8">
    <source>
        <dbReference type="ARBA" id="ARBA00022918"/>
    </source>
</evidence>
<dbReference type="GO" id="GO:0015074">
    <property type="term" value="P:DNA integration"/>
    <property type="evidence" value="ECO:0007669"/>
    <property type="project" value="UniProtKB-KW"/>
</dbReference>
<keyword evidence="6" id="KW-0460">Magnesium</keyword>
<dbReference type="Pfam" id="PF25597">
    <property type="entry name" value="SH3_retrovirus"/>
    <property type="match status" value="1"/>
</dbReference>
<dbReference type="Proteomes" id="UP000765509">
    <property type="component" value="Unassembled WGS sequence"/>
</dbReference>
<keyword evidence="10" id="KW-0233">DNA recombination</keyword>
<gene>
    <name evidence="12" type="ORF">O181_046653</name>
</gene>
<evidence type="ECO:0000256" key="6">
    <source>
        <dbReference type="ARBA" id="ARBA00022842"/>
    </source>
</evidence>
<evidence type="ECO:0000256" key="7">
    <source>
        <dbReference type="ARBA" id="ARBA00022908"/>
    </source>
</evidence>
<protein>
    <recommendedName>
        <fullName evidence="11">Retroviral polymerase SH3-like domain-containing protein</fullName>
    </recommendedName>
</protein>
<dbReference type="OrthoDB" id="3055135at2759"/>
<reference evidence="12" key="1">
    <citation type="submission" date="2021-03" db="EMBL/GenBank/DDBJ databases">
        <title>Draft genome sequence of rust myrtle Austropuccinia psidii MF-1, a brazilian biotype.</title>
        <authorList>
            <person name="Quecine M.C."/>
            <person name="Pachon D.M.R."/>
            <person name="Bonatelli M.L."/>
            <person name="Correr F.H."/>
            <person name="Franceschini L.M."/>
            <person name="Leite T.F."/>
            <person name="Margarido G.R.A."/>
            <person name="Almeida C.A."/>
            <person name="Ferrarezi J.A."/>
            <person name="Labate C.A."/>
        </authorList>
    </citation>
    <scope>NUCLEOTIDE SEQUENCE</scope>
    <source>
        <strain evidence="12">MF-1</strain>
    </source>
</reference>
<evidence type="ECO:0000256" key="2">
    <source>
        <dbReference type="ARBA" id="ARBA00022722"/>
    </source>
</evidence>
<dbReference type="GO" id="GO:0004519">
    <property type="term" value="F:endonuclease activity"/>
    <property type="evidence" value="ECO:0007669"/>
    <property type="project" value="UniProtKB-KW"/>
</dbReference>
<evidence type="ECO:0000259" key="11">
    <source>
        <dbReference type="Pfam" id="PF25597"/>
    </source>
</evidence>
<keyword evidence="9" id="KW-0808">Transferase</keyword>
<dbReference type="GO" id="GO:0006310">
    <property type="term" value="P:DNA recombination"/>
    <property type="evidence" value="ECO:0007669"/>
    <property type="project" value="UniProtKB-KW"/>
</dbReference>
<keyword evidence="9" id="KW-0239">DNA-directed DNA polymerase</keyword>
<feature type="domain" description="Retroviral polymerase SH3-like" evidence="11">
    <location>
        <begin position="56"/>
        <end position="109"/>
    </location>
</feature>
<evidence type="ECO:0000256" key="3">
    <source>
        <dbReference type="ARBA" id="ARBA00022723"/>
    </source>
</evidence>
<dbReference type="GO" id="GO:0046872">
    <property type="term" value="F:metal ion binding"/>
    <property type="evidence" value="ECO:0007669"/>
    <property type="project" value="UniProtKB-KW"/>
</dbReference>
<dbReference type="GO" id="GO:0003964">
    <property type="term" value="F:RNA-directed DNA polymerase activity"/>
    <property type="evidence" value="ECO:0007669"/>
    <property type="project" value="UniProtKB-KW"/>
</dbReference>
<comment type="caution">
    <text evidence="12">The sequence shown here is derived from an EMBL/GenBank/DDBJ whole genome shotgun (WGS) entry which is preliminary data.</text>
</comment>
<keyword evidence="3" id="KW-0479">Metal-binding</keyword>
<keyword evidence="13" id="KW-1185">Reference proteome</keyword>
<dbReference type="EMBL" id="AVOT02019420">
    <property type="protein sequence ID" value="MBW0506938.1"/>
    <property type="molecule type" value="Genomic_DNA"/>
</dbReference>
<dbReference type="AlphaFoldDB" id="A0A9Q3DUI7"/>
<keyword evidence="2" id="KW-0540">Nuclease</keyword>
<dbReference type="PANTHER" id="PTHR42648">
    <property type="entry name" value="TRANSPOSASE, PUTATIVE-RELATED"/>
    <property type="match status" value="1"/>
</dbReference>
<dbReference type="PANTHER" id="PTHR42648:SF11">
    <property type="entry name" value="TRANSPOSON TY4-P GAG-POL POLYPROTEIN"/>
    <property type="match status" value="1"/>
</dbReference>
<keyword evidence="8" id="KW-0695">RNA-directed DNA polymerase</keyword>
<proteinExistence type="predicted"/>
<keyword evidence="7" id="KW-0229">DNA integration</keyword>